<dbReference type="GO" id="GO:0009103">
    <property type="term" value="P:lipopolysaccharide biosynthetic process"/>
    <property type="evidence" value="ECO:0007669"/>
    <property type="project" value="UniProtKB-KW"/>
</dbReference>
<evidence type="ECO:0000256" key="8">
    <source>
        <dbReference type="SAM" id="Phobius"/>
    </source>
</evidence>
<gene>
    <name evidence="10" type="ORF">A3C07_02885</name>
</gene>
<dbReference type="Gene3D" id="3.90.550.10">
    <property type="entry name" value="Spore Coat Polysaccharide Biosynthesis Protein SpsA, Chain A"/>
    <property type="match status" value="1"/>
</dbReference>
<dbReference type="GO" id="GO:0016757">
    <property type="term" value="F:glycosyltransferase activity"/>
    <property type="evidence" value="ECO:0007669"/>
    <property type="project" value="UniProtKB-KW"/>
</dbReference>
<protein>
    <recommendedName>
        <fullName evidence="9">Glycosyltransferase 2-like domain-containing protein</fullName>
    </recommendedName>
</protein>
<dbReference type="InterPro" id="IPR029044">
    <property type="entry name" value="Nucleotide-diphossugar_trans"/>
</dbReference>
<dbReference type="InterPro" id="IPR050256">
    <property type="entry name" value="Glycosyltransferase_2"/>
</dbReference>
<evidence type="ECO:0000256" key="7">
    <source>
        <dbReference type="ARBA" id="ARBA00023136"/>
    </source>
</evidence>
<keyword evidence="3" id="KW-0808">Transferase</keyword>
<sequence>MLSTTDIHKISVVIPVLNERESIPELHKRLARVLIELRIPYEVIFVDDGSTDGTFDALRSCRRVRAFRFPRNYGKTAALECGIRNAEGDVIVTMDGDLENQPEDIPLFLEKVLEGYDVVSGWRKNRWYRQRFTRRIPSEIANWLISKTTGVALHDHGCMFKLFRKNALDSMVFLGDMHRFIAAYAVQQGARIAEIPVSFVSRKYGRSKFGLSRTFGVMLDILAFHFFRKYASRPMHFFGRIGFSSIALSGVVFLWALYLRLFMDTHFSRTPLPILIAILIVLGVTLILLGLMAEMILRISYKEGTRYEISDQYHGKP</sequence>
<keyword evidence="2" id="KW-0328">Glycosyltransferase</keyword>
<dbReference type="CDD" id="cd04187">
    <property type="entry name" value="DPM1_like_bac"/>
    <property type="match status" value="1"/>
</dbReference>
<feature type="transmembrane region" description="Helical" evidence="8">
    <location>
        <begin position="237"/>
        <end position="258"/>
    </location>
</feature>
<dbReference type="PANTHER" id="PTHR48090">
    <property type="entry name" value="UNDECAPRENYL-PHOSPHATE 4-DEOXY-4-FORMAMIDO-L-ARABINOSE TRANSFERASE-RELATED"/>
    <property type="match status" value="1"/>
</dbReference>
<reference evidence="10 11" key="1">
    <citation type="journal article" date="2016" name="Nat. Commun.">
        <title>Thousands of microbial genomes shed light on interconnected biogeochemical processes in an aquifer system.</title>
        <authorList>
            <person name="Anantharaman K."/>
            <person name="Brown C.T."/>
            <person name="Hug L.A."/>
            <person name="Sharon I."/>
            <person name="Castelle C.J."/>
            <person name="Probst A.J."/>
            <person name="Thomas B.C."/>
            <person name="Singh A."/>
            <person name="Wilkins M.J."/>
            <person name="Karaoz U."/>
            <person name="Brodie E.L."/>
            <person name="Williams K.H."/>
            <person name="Hubbard S.S."/>
            <person name="Banfield J.F."/>
        </authorList>
    </citation>
    <scope>NUCLEOTIDE SEQUENCE [LARGE SCALE GENOMIC DNA]</scope>
</reference>
<evidence type="ECO:0000256" key="4">
    <source>
        <dbReference type="ARBA" id="ARBA00022692"/>
    </source>
</evidence>
<dbReference type="InterPro" id="IPR001173">
    <property type="entry name" value="Glyco_trans_2-like"/>
</dbReference>
<proteinExistence type="predicted"/>
<evidence type="ECO:0000256" key="3">
    <source>
        <dbReference type="ARBA" id="ARBA00022679"/>
    </source>
</evidence>
<comment type="caution">
    <text evidence="10">The sequence shown here is derived from an EMBL/GenBank/DDBJ whole genome shotgun (WGS) entry which is preliminary data.</text>
</comment>
<evidence type="ECO:0000259" key="9">
    <source>
        <dbReference type="Pfam" id="PF00535"/>
    </source>
</evidence>
<dbReference type="PANTHER" id="PTHR48090:SF3">
    <property type="entry name" value="UNDECAPRENYL-PHOSPHATE 4-DEOXY-4-FORMAMIDO-L-ARABINOSE TRANSFERASE"/>
    <property type="match status" value="1"/>
</dbReference>
<keyword evidence="6 8" id="KW-1133">Transmembrane helix</keyword>
<evidence type="ECO:0000256" key="5">
    <source>
        <dbReference type="ARBA" id="ARBA00022985"/>
    </source>
</evidence>
<dbReference type="STRING" id="1802270.A3C07_02885"/>
<organism evidence="10 11">
    <name type="scientific">Candidatus Sungbacteria bacterium RIFCSPHIGHO2_02_FULL_47_11</name>
    <dbReference type="NCBI Taxonomy" id="1802270"/>
    <lineage>
        <taxon>Bacteria</taxon>
        <taxon>Candidatus Sungiibacteriota</taxon>
    </lineage>
</organism>
<evidence type="ECO:0000256" key="1">
    <source>
        <dbReference type="ARBA" id="ARBA00022475"/>
    </source>
</evidence>
<keyword evidence="5" id="KW-0448">Lipopolysaccharide biosynthesis</keyword>
<dbReference type="AlphaFoldDB" id="A0A1G2KMY4"/>
<accession>A0A1G2KMY4</accession>
<evidence type="ECO:0000313" key="11">
    <source>
        <dbReference type="Proteomes" id="UP000179023"/>
    </source>
</evidence>
<keyword evidence="7 8" id="KW-0472">Membrane</keyword>
<keyword evidence="4 8" id="KW-0812">Transmembrane</keyword>
<feature type="transmembrane region" description="Helical" evidence="8">
    <location>
        <begin position="270"/>
        <end position="292"/>
    </location>
</feature>
<feature type="domain" description="Glycosyltransferase 2-like" evidence="9">
    <location>
        <begin position="11"/>
        <end position="169"/>
    </location>
</feature>
<dbReference type="Pfam" id="PF00535">
    <property type="entry name" value="Glycos_transf_2"/>
    <property type="match status" value="1"/>
</dbReference>
<evidence type="ECO:0000256" key="6">
    <source>
        <dbReference type="ARBA" id="ARBA00022989"/>
    </source>
</evidence>
<dbReference type="SUPFAM" id="SSF53448">
    <property type="entry name" value="Nucleotide-diphospho-sugar transferases"/>
    <property type="match status" value="1"/>
</dbReference>
<evidence type="ECO:0000256" key="2">
    <source>
        <dbReference type="ARBA" id="ARBA00022676"/>
    </source>
</evidence>
<dbReference type="EMBL" id="MHQI01000030">
    <property type="protein sequence ID" value="OGZ99951.1"/>
    <property type="molecule type" value="Genomic_DNA"/>
</dbReference>
<name>A0A1G2KMY4_9BACT</name>
<keyword evidence="1" id="KW-1003">Cell membrane</keyword>
<evidence type="ECO:0000313" key="10">
    <source>
        <dbReference type="EMBL" id="OGZ99951.1"/>
    </source>
</evidence>
<dbReference type="GO" id="GO:0005886">
    <property type="term" value="C:plasma membrane"/>
    <property type="evidence" value="ECO:0007669"/>
    <property type="project" value="TreeGrafter"/>
</dbReference>
<dbReference type="Proteomes" id="UP000179023">
    <property type="component" value="Unassembled WGS sequence"/>
</dbReference>